<feature type="domain" description="IPT/TIG" evidence="1">
    <location>
        <begin position="92"/>
        <end position="158"/>
    </location>
</feature>
<gene>
    <name evidence="2" type="ORF">KSK55_10975</name>
</gene>
<evidence type="ECO:0000259" key="1">
    <source>
        <dbReference type="Pfam" id="PF01833"/>
    </source>
</evidence>
<reference evidence="2 3" key="1">
    <citation type="submission" date="2021-06" db="EMBL/GenBank/DDBJ databases">
        <title>Complete genome sequence of the secondary alcohol utilizing methanogen Methanospirillum hungatei strain GP1.</title>
        <authorList>
            <person name="Day L.A."/>
            <person name="Costa K.C."/>
        </authorList>
    </citation>
    <scope>NUCLEOTIDE SEQUENCE [LARGE SCALE GENOMIC DNA]</scope>
    <source>
        <strain evidence="2 3">GP1</strain>
    </source>
</reference>
<protein>
    <submittedName>
        <fullName evidence="2">IPT/TIG domain-containing protein</fullName>
    </submittedName>
</protein>
<organism evidence="2 3">
    <name type="scientific">Methanospirillum hungatei</name>
    <dbReference type="NCBI Taxonomy" id="2203"/>
    <lineage>
        <taxon>Archaea</taxon>
        <taxon>Methanobacteriati</taxon>
        <taxon>Methanobacteriota</taxon>
        <taxon>Stenosarchaea group</taxon>
        <taxon>Methanomicrobia</taxon>
        <taxon>Methanomicrobiales</taxon>
        <taxon>Methanospirillaceae</taxon>
        <taxon>Methanospirillum</taxon>
    </lineage>
</organism>
<dbReference type="AlphaFoldDB" id="A0A8F5ZDM2"/>
<dbReference type="Proteomes" id="UP000694228">
    <property type="component" value="Chromosome"/>
</dbReference>
<dbReference type="Pfam" id="PF01833">
    <property type="entry name" value="TIG"/>
    <property type="match status" value="1"/>
</dbReference>
<dbReference type="InterPro" id="IPR002909">
    <property type="entry name" value="IPT_dom"/>
</dbReference>
<evidence type="ECO:0000313" key="2">
    <source>
        <dbReference type="EMBL" id="QXO93867.1"/>
    </source>
</evidence>
<accession>A0A8F5ZDM2</accession>
<name>A0A8F5ZDM2_METHU</name>
<dbReference type="EMBL" id="CP077107">
    <property type="protein sequence ID" value="QXO93867.1"/>
    <property type="molecule type" value="Genomic_DNA"/>
</dbReference>
<evidence type="ECO:0000313" key="3">
    <source>
        <dbReference type="Proteomes" id="UP000694228"/>
    </source>
</evidence>
<sequence>MDYIKQQFLDYKLSTDALWLNNQIGASISQSLRMGTGGATTSGMFGGFSLVSPVGSSGSVMVNPMERSERMHITATGVTQNNPAVFRVIDGPIIDSVSPKSVAMGVPTTVIIEGSGFSDGIDKVEIFFNNKRLVDLDDDDEDDKILINNNQITIEDYSSIESGIVHIYLRKPGGVSSNNAYILIESHSSSIPTPKIDTFVSTRYLLDSDPIASSRIIVIGTGISEDYTKFFVNNNFVDKSDLIFNSGSSPVNIINLQKYLVTEGSIPTITPCVIPITIVNPPGITTPGGGSSSYEFYVLPKKTGFPEIWGISLKQTSVTNLGLNEDLIIYGAGFVPPIHVMWGDELINSYSIINSNEIHIPKEWFNDHLNEEKTVEISVRNGGSSGSIEKSSGSLYPAYQIIASLYPIEHIFIRFVDLGYIPFNVILDSDDNPRSITLHEFFRYYYGVILKDSYNDLSIEIKANPRIISSDWNYLKNANPNSNPNLNYYNITYQTDLVLNVTQNKTHIMGNYVIKSNISQNEEIWFDLMNPAYGICDFIKAPFEFNPQVVSGSNPPLDPKFTGAHRFSVDYVILSNLKNGTIIIDNALGGLEYNSKNYYYRSQQDFIYQNGGVFVEQPDGSYPLVLPPISISRDGDNLVVGITNIPVSGYDTVGGSSQVQVSSTLDSVNTFGLTPGLPNAKSVLLHIDPTTESNWVKWITTLKAICENARSNGVPVAFSRDDDNYDSAWVRIEDDVSGVPMLNIRGGGDENDQDIILDLKTSEFSVSLNPVGKAVSIR</sequence>
<proteinExistence type="predicted"/>